<feature type="transmembrane region" description="Helical" evidence="2">
    <location>
        <begin position="12"/>
        <end position="28"/>
    </location>
</feature>
<comment type="caution">
    <text evidence="3">The sequence shown here is derived from an EMBL/GenBank/DDBJ whole genome shotgun (WGS) entry which is preliminary data.</text>
</comment>
<dbReference type="OrthoDB" id="4468026at2"/>
<dbReference type="EMBL" id="QJSP01000027">
    <property type="protein sequence ID" value="PYE11971.1"/>
    <property type="molecule type" value="Genomic_DNA"/>
</dbReference>
<keyword evidence="4" id="KW-1185">Reference proteome</keyword>
<dbReference type="Proteomes" id="UP000247591">
    <property type="component" value="Unassembled WGS sequence"/>
</dbReference>
<feature type="compositionally biased region" description="Basic residues" evidence="1">
    <location>
        <begin position="72"/>
        <end position="83"/>
    </location>
</feature>
<evidence type="ECO:0000313" key="3">
    <source>
        <dbReference type="EMBL" id="PYE11971.1"/>
    </source>
</evidence>
<keyword evidence="2" id="KW-0812">Transmembrane</keyword>
<keyword evidence="2" id="KW-0472">Membrane</keyword>
<evidence type="ECO:0000256" key="1">
    <source>
        <dbReference type="SAM" id="MobiDB-lite"/>
    </source>
</evidence>
<accession>A0A318RBL1</accession>
<reference evidence="3 4" key="1">
    <citation type="submission" date="2018-06" db="EMBL/GenBank/DDBJ databases">
        <title>Genomic Encyclopedia of Type Strains, Phase IV (KMG-IV): sequencing the most valuable type-strain genomes for metagenomic binning, comparative biology and taxonomic classification.</title>
        <authorList>
            <person name="Goeker M."/>
        </authorList>
    </citation>
    <scope>NUCLEOTIDE SEQUENCE [LARGE SCALE GENOMIC DNA]</scope>
    <source>
        <strain evidence="3 4">DSM 45521</strain>
    </source>
</reference>
<dbReference type="AlphaFoldDB" id="A0A318RBL1"/>
<proteinExistence type="predicted"/>
<evidence type="ECO:0000256" key="2">
    <source>
        <dbReference type="SAM" id="Phobius"/>
    </source>
</evidence>
<organism evidence="3 4">
    <name type="scientific">Williamsia limnetica</name>
    <dbReference type="NCBI Taxonomy" id="882452"/>
    <lineage>
        <taxon>Bacteria</taxon>
        <taxon>Bacillati</taxon>
        <taxon>Actinomycetota</taxon>
        <taxon>Actinomycetes</taxon>
        <taxon>Mycobacteriales</taxon>
        <taxon>Nocardiaceae</taxon>
        <taxon>Williamsia</taxon>
    </lineage>
</organism>
<keyword evidence="2" id="KW-1133">Transmembrane helix</keyword>
<gene>
    <name evidence="3" type="ORF">DFR67_12745</name>
</gene>
<protein>
    <submittedName>
        <fullName evidence="3">Uncharacterized protein</fullName>
    </submittedName>
</protein>
<evidence type="ECO:0000313" key="4">
    <source>
        <dbReference type="Proteomes" id="UP000247591"/>
    </source>
</evidence>
<dbReference type="RefSeq" id="WP_110472828.1">
    <property type="nucleotide sequence ID" value="NZ_QJSP01000027.1"/>
</dbReference>
<feature type="region of interest" description="Disordered" evidence="1">
    <location>
        <begin position="60"/>
        <end position="83"/>
    </location>
</feature>
<name>A0A318RBL1_WILLI</name>
<sequence length="83" mass="9501">MIPLLARKYVYRYLILAIVLPLVAKVLLTTGHRLEQRNDNPTAVSKLLIKVGSYSRRKARTANADADVEQKKTRRSVIGRRKK</sequence>